<protein>
    <recommendedName>
        <fullName evidence="3 12">DNA polymerase I</fullName>
        <ecNumber evidence="2 12">2.7.7.7</ecNumber>
    </recommendedName>
</protein>
<dbReference type="Gene3D" id="3.30.420.10">
    <property type="entry name" value="Ribonuclease H-like superfamily/Ribonuclease H"/>
    <property type="match status" value="1"/>
</dbReference>
<evidence type="ECO:0000259" key="14">
    <source>
        <dbReference type="SMART" id="SM00475"/>
    </source>
</evidence>
<feature type="domain" description="DNA-directed DNA polymerase family A palm" evidence="15">
    <location>
        <begin position="667"/>
        <end position="873"/>
    </location>
</feature>
<dbReference type="CDD" id="cd08637">
    <property type="entry name" value="DNA_pol_A_pol_I_C"/>
    <property type="match status" value="1"/>
</dbReference>
<comment type="subunit">
    <text evidence="13">Single-chain monomer with multiple functions.</text>
</comment>
<dbReference type="GO" id="GO:0003887">
    <property type="term" value="F:DNA-directed DNA polymerase activity"/>
    <property type="evidence" value="ECO:0007669"/>
    <property type="project" value="UniProtKB-UniRule"/>
</dbReference>
<keyword evidence="13" id="KW-0269">Exonuclease</keyword>
<gene>
    <name evidence="13 16" type="primary">polA</name>
    <name evidence="16" type="ORF">H9826_05470</name>
</gene>
<evidence type="ECO:0000256" key="5">
    <source>
        <dbReference type="ARBA" id="ARBA00022695"/>
    </source>
</evidence>
<dbReference type="Proteomes" id="UP000886824">
    <property type="component" value="Unassembled WGS sequence"/>
</dbReference>
<dbReference type="SUPFAM" id="SSF56672">
    <property type="entry name" value="DNA/RNA polymerases"/>
    <property type="match status" value="1"/>
</dbReference>
<evidence type="ECO:0000256" key="6">
    <source>
        <dbReference type="ARBA" id="ARBA00022705"/>
    </source>
</evidence>
<dbReference type="GO" id="GO:0003677">
    <property type="term" value="F:DNA binding"/>
    <property type="evidence" value="ECO:0007669"/>
    <property type="project" value="UniProtKB-UniRule"/>
</dbReference>
<dbReference type="NCBIfam" id="TIGR00593">
    <property type="entry name" value="pola"/>
    <property type="match status" value="1"/>
</dbReference>
<evidence type="ECO:0000313" key="17">
    <source>
        <dbReference type="Proteomes" id="UP000886824"/>
    </source>
</evidence>
<dbReference type="InterPro" id="IPR036397">
    <property type="entry name" value="RNaseH_sf"/>
</dbReference>
<dbReference type="FunFam" id="1.10.150.20:FF:000002">
    <property type="entry name" value="DNA polymerase I"/>
    <property type="match status" value="1"/>
</dbReference>
<dbReference type="GO" id="GO:0006302">
    <property type="term" value="P:double-strand break repair"/>
    <property type="evidence" value="ECO:0007669"/>
    <property type="project" value="TreeGrafter"/>
</dbReference>
<dbReference type="Pfam" id="PF00476">
    <property type="entry name" value="DNA_pol_A"/>
    <property type="match status" value="1"/>
</dbReference>
<dbReference type="Pfam" id="PF01367">
    <property type="entry name" value="5_3_exonuc"/>
    <property type="match status" value="1"/>
</dbReference>
<evidence type="ECO:0000256" key="13">
    <source>
        <dbReference type="RuleBase" id="RU004460"/>
    </source>
</evidence>
<dbReference type="Gene3D" id="3.40.50.1010">
    <property type="entry name" value="5'-nuclease"/>
    <property type="match status" value="1"/>
</dbReference>
<comment type="catalytic activity">
    <reaction evidence="11 13">
        <text>DNA(n) + a 2'-deoxyribonucleoside 5'-triphosphate = DNA(n+1) + diphosphate</text>
        <dbReference type="Rhea" id="RHEA:22508"/>
        <dbReference type="Rhea" id="RHEA-COMP:17339"/>
        <dbReference type="Rhea" id="RHEA-COMP:17340"/>
        <dbReference type="ChEBI" id="CHEBI:33019"/>
        <dbReference type="ChEBI" id="CHEBI:61560"/>
        <dbReference type="ChEBI" id="CHEBI:173112"/>
        <dbReference type="EC" id="2.7.7.7"/>
    </reaction>
</comment>
<proteinExistence type="inferred from homology"/>
<evidence type="ECO:0000256" key="11">
    <source>
        <dbReference type="ARBA" id="ARBA00049244"/>
    </source>
</evidence>
<dbReference type="SUPFAM" id="SSF53098">
    <property type="entry name" value="Ribonuclease H-like"/>
    <property type="match status" value="1"/>
</dbReference>
<reference evidence="16" key="1">
    <citation type="journal article" date="2021" name="PeerJ">
        <title>Extensive microbial diversity within the chicken gut microbiome revealed by metagenomics and culture.</title>
        <authorList>
            <person name="Gilroy R."/>
            <person name="Ravi A."/>
            <person name="Getino M."/>
            <person name="Pursley I."/>
            <person name="Horton D.L."/>
            <person name="Alikhan N.F."/>
            <person name="Baker D."/>
            <person name="Gharbi K."/>
            <person name="Hall N."/>
            <person name="Watson M."/>
            <person name="Adriaenssens E.M."/>
            <person name="Foster-Nyarko E."/>
            <person name="Jarju S."/>
            <person name="Secka A."/>
            <person name="Antonio M."/>
            <person name="Oren A."/>
            <person name="Chaudhuri R.R."/>
            <person name="La Ragione R."/>
            <person name="Hildebrand F."/>
            <person name="Pallen M.J."/>
        </authorList>
    </citation>
    <scope>NUCLEOTIDE SEQUENCE</scope>
    <source>
        <strain evidence="16">CHK33-7979</strain>
    </source>
</reference>
<dbReference type="Gene3D" id="1.20.1060.10">
    <property type="entry name" value="Taq DNA Polymerase, Chain T, domain 4"/>
    <property type="match status" value="1"/>
</dbReference>
<dbReference type="InterPro" id="IPR008918">
    <property type="entry name" value="HhH2"/>
</dbReference>
<dbReference type="CDD" id="cd06140">
    <property type="entry name" value="DNA_polA_I_Bacillus_like_exo"/>
    <property type="match status" value="1"/>
</dbReference>
<dbReference type="InterPro" id="IPR029060">
    <property type="entry name" value="PIN-like_dom_sf"/>
</dbReference>
<evidence type="ECO:0000256" key="12">
    <source>
        <dbReference type="NCBIfam" id="TIGR00593"/>
    </source>
</evidence>
<accession>A0A9D2CEA6</accession>
<dbReference type="SMART" id="SM00279">
    <property type="entry name" value="HhH2"/>
    <property type="match status" value="1"/>
</dbReference>
<comment type="caution">
    <text evidence="16">The sequence shown here is derived from an EMBL/GenBank/DDBJ whole genome shotgun (WGS) entry which is preliminary data.</text>
</comment>
<keyword evidence="13" id="KW-0378">Hydrolase</keyword>
<dbReference type="InterPro" id="IPR020045">
    <property type="entry name" value="DNA_polI_H3TH"/>
</dbReference>
<sequence>MKLMVIDGNSIINRAFYGIRMLTTRDGTPTNAVYGFLTILQKLMGEEAPDALCVCFDRKAPTFRHLAYEGYKAQRKGMPDELAAQLPILKEVLAAMNIHRYEMDGWEADDLIGTISVKDTAEGWETVIVTGDKDSLQLITDTARVKLVTTRMGQTTEKDMTPERFREDYGFDPIHIVDLKALMGDASDNIPGVKGIGEKTAMDLIQRYGSIAAIYADLDQVEAKPAVLKKLREGVEQAKMSYDLATIHTDAPMAFSPKDALRKEPDERALYELFLKLEFNKLIDKLGLKAPQGEEPQKEMVSGTCTSEVVADPARAAELLALWRKQDSVNLLALPDLDVVAVEWWESERDSHAALLMSSRLEGYHDTLKALFASDIRKNTHDVKTLLSRLLAEGIEGGGFVFDTAIAAYLLAPTDGSYELEKVGMSWFNHEYAKAKDTYLAKDAFAPLEAFERAQAAGADPYAGAEDREGAAQTVSHPMGALLSHCALIGALKEAMAPRLTELGMDKLFYEVELPLCPVLAEMEHAGVLVDRQALTAFGAVLEERIQADEVIIYDLAGEKFNINSTQQFGKILFEKLGLPPVKKTKSGWSTSAEVLEKLKGKHPIVEAVLDYRQLAKLKSTYVDGLTKVIAADGRIHTSFQNTVTATGRLSSTEPNLQNIPVRTELGAELRKMFVSPKGWQLVDADYSQIELRLLACISGDEAMQAAFRSEEDIHTVTASQVFGVPPESVTHEMRRRAKAVNFGIVYGISDFSLSQDIGVTRAEAREYMDKYFETYHGVRDYMKEVVERAKENGYVSTILGRRRWLPELKSSNFNLCSFGERVALNMPIQGTAADLIKLAMIHVWERLREEGLEARLVLQVHDELIVECPDGEVERVKALLTREMEGVMDLPVPMRADSAAGRSWAEAKE</sequence>
<comment type="function">
    <text evidence="13">In addition to polymerase activity, this DNA polymerase exhibits 5'-3' exonuclease activity.</text>
</comment>
<dbReference type="InterPro" id="IPR012337">
    <property type="entry name" value="RNaseH-like_sf"/>
</dbReference>
<dbReference type="EMBL" id="DXCX01000055">
    <property type="protein sequence ID" value="HIY73408.1"/>
    <property type="molecule type" value="Genomic_DNA"/>
</dbReference>
<dbReference type="InterPro" id="IPR020046">
    <property type="entry name" value="5-3_exonucl_a-hlix_arch_N"/>
</dbReference>
<dbReference type="PANTHER" id="PTHR10133">
    <property type="entry name" value="DNA POLYMERASE I"/>
    <property type="match status" value="1"/>
</dbReference>
<dbReference type="SMART" id="SM00475">
    <property type="entry name" value="53EXOc"/>
    <property type="match status" value="1"/>
</dbReference>
<keyword evidence="8 13" id="KW-0239">DNA-directed DNA polymerase</keyword>
<dbReference type="InterPro" id="IPR036279">
    <property type="entry name" value="5-3_exonuclease_C_sf"/>
</dbReference>
<organism evidence="16 17">
    <name type="scientific">Candidatus Intestinimonas merdavium</name>
    <dbReference type="NCBI Taxonomy" id="2838622"/>
    <lineage>
        <taxon>Bacteria</taxon>
        <taxon>Bacillati</taxon>
        <taxon>Bacillota</taxon>
        <taxon>Clostridia</taxon>
        <taxon>Eubacteriales</taxon>
        <taxon>Intestinimonas</taxon>
    </lineage>
</organism>
<evidence type="ECO:0000256" key="10">
    <source>
        <dbReference type="ARBA" id="ARBA00023204"/>
    </source>
</evidence>
<keyword evidence="6 13" id="KW-0235">DNA replication</keyword>
<feature type="domain" description="5'-3' exonuclease" evidence="14">
    <location>
        <begin position="1"/>
        <end position="263"/>
    </location>
</feature>
<dbReference type="InterPro" id="IPR002298">
    <property type="entry name" value="DNA_polymerase_A"/>
</dbReference>
<evidence type="ECO:0000256" key="3">
    <source>
        <dbReference type="ARBA" id="ARBA00020311"/>
    </source>
</evidence>
<dbReference type="FunFam" id="1.20.1060.10:FF:000001">
    <property type="entry name" value="DNA polymerase I"/>
    <property type="match status" value="1"/>
</dbReference>
<comment type="similarity">
    <text evidence="1 13">Belongs to the DNA polymerase type-A family.</text>
</comment>
<dbReference type="EC" id="2.7.7.7" evidence="2 12"/>
<keyword evidence="7 13" id="KW-0227">DNA damage</keyword>
<dbReference type="InterPro" id="IPR043502">
    <property type="entry name" value="DNA/RNA_pol_sf"/>
</dbReference>
<keyword evidence="9 13" id="KW-0238">DNA-binding</keyword>
<dbReference type="CDD" id="cd09898">
    <property type="entry name" value="H3TH_53EXO"/>
    <property type="match status" value="1"/>
</dbReference>
<dbReference type="Gene3D" id="1.10.150.20">
    <property type="entry name" value="5' to 3' exonuclease, C-terminal subdomain"/>
    <property type="match status" value="2"/>
</dbReference>
<dbReference type="InterPro" id="IPR018320">
    <property type="entry name" value="DNA_polymerase_1"/>
</dbReference>
<evidence type="ECO:0000256" key="7">
    <source>
        <dbReference type="ARBA" id="ARBA00022763"/>
    </source>
</evidence>
<dbReference type="InterPro" id="IPR002421">
    <property type="entry name" value="5-3_exonuclease"/>
</dbReference>
<dbReference type="SMART" id="SM00482">
    <property type="entry name" value="POLAc"/>
    <property type="match status" value="1"/>
</dbReference>
<dbReference type="InterPro" id="IPR019760">
    <property type="entry name" value="DNA-dir_DNA_pol_A_CS"/>
</dbReference>
<reference evidence="16" key="2">
    <citation type="submission" date="2021-04" db="EMBL/GenBank/DDBJ databases">
        <authorList>
            <person name="Gilroy R."/>
        </authorList>
    </citation>
    <scope>NUCLEOTIDE SEQUENCE</scope>
    <source>
        <strain evidence="16">CHK33-7979</strain>
    </source>
</reference>
<evidence type="ECO:0000256" key="8">
    <source>
        <dbReference type="ARBA" id="ARBA00022932"/>
    </source>
</evidence>
<keyword evidence="4 13" id="KW-0808">Transferase</keyword>
<keyword evidence="5 13" id="KW-0548">Nucleotidyltransferase</keyword>
<dbReference type="AlphaFoldDB" id="A0A9D2CEA6"/>
<dbReference type="GO" id="GO:0006261">
    <property type="term" value="P:DNA-templated DNA replication"/>
    <property type="evidence" value="ECO:0007669"/>
    <property type="project" value="UniProtKB-UniRule"/>
</dbReference>
<keyword evidence="10 13" id="KW-0234">DNA repair</keyword>
<dbReference type="PANTHER" id="PTHR10133:SF27">
    <property type="entry name" value="DNA POLYMERASE NU"/>
    <property type="match status" value="1"/>
</dbReference>
<name>A0A9D2CEA6_9FIRM</name>
<dbReference type="CDD" id="cd09859">
    <property type="entry name" value="PIN_53EXO"/>
    <property type="match status" value="1"/>
</dbReference>
<dbReference type="FunFam" id="1.10.150.20:FF:000003">
    <property type="entry name" value="DNA polymerase I"/>
    <property type="match status" value="1"/>
</dbReference>
<evidence type="ECO:0000256" key="2">
    <source>
        <dbReference type="ARBA" id="ARBA00012417"/>
    </source>
</evidence>
<dbReference type="Pfam" id="PF02739">
    <property type="entry name" value="5_3_exonuc_N"/>
    <property type="match status" value="1"/>
</dbReference>
<evidence type="ECO:0000313" key="16">
    <source>
        <dbReference type="EMBL" id="HIY73408.1"/>
    </source>
</evidence>
<dbReference type="NCBIfam" id="NF004397">
    <property type="entry name" value="PRK05755.1"/>
    <property type="match status" value="1"/>
</dbReference>
<dbReference type="InterPro" id="IPR001098">
    <property type="entry name" value="DNA-dir_DNA_pol_A_palm_dom"/>
</dbReference>
<dbReference type="PROSITE" id="PS00447">
    <property type="entry name" value="DNA_POLYMERASE_A"/>
    <property type="match status" value="1"/>
</dbReference>
<evidence type="ECO:0000256" key="1">
    <source>
        <dbReference type="ARBA" id="ARBA00007705"/>
    </source>
</evidence>
<evidence type="ECO:0000256" key="9">
    <source>
        <dbReference type="ARBA" id="ARBA00023125"/>
    </source>
</evidence>
<dbReference type="GO" id="GO:0008409">
    <property type="term" value="F:5'-3' exonuclease activity"/>
    <property type="evidence" value="ECO:0007669"/>
    <property type="project" value="UniProtKB-UniRule"/>
</dbReference>
<dbReference type="SUPFAM" id="SSF47807">
    <property type="entry name" value="5' to 3' exonuclease, C-terminal subdomain"/>
    <property type="match status" value="1"/>
</dbReference>
<dbReference type="PRINTS" id="PR00868">
    <property type="entry name" value="DNAPOLI"/>
</dbReference>
<dbReference type="SUPFAM" id="SSF88723">
    <property type="entry name" value="PIN domain-like"/>
    <property type="match status" value="1"/>
</dbReference>
<evidence type="ECO:0000256" key="4">
    <source>
        <dbReference type="ARBA" id="ARBA00022679"/>
    </source>
</evidence>
<keyword evidence="13" id="KW-0540">Nuclease</keyword>
<dbReference type="Gene3D" id="3.30.70.370">
    <property type="match status" value="1"/>
</dbReference>
<evidence type="ECO:0000259" key="15">
    <source>
        <dbReference type="SMART" id="SM00482"/>
    </source>
</evidence>